<comment type="caution">
    <text evidence="1">The sequence shown here is derived from an EMBL/GenBank/DDBJ whole genome shotgun (WGS) entry which is preliminary data.</text>
</comment>
<protein>
    <submittedName>
        <fullName evidence="1">Uncharacterized protein</fullName>
    </submittedName>
</protein>
<name>A0A814M8H3_9BILA</name>
<evidence type="ECO:0000313" key="2">
    <source>
        <dbReference type="Proteomes" id="UP000663889"/>
    </source>
</evidence>
<feature type="non-terminal residue" evidence="1">
    <location>
        <position position="74"/>
    </location>
</feature>
<reference evidence="1" key="1">
    <citation type="submission" date="2021-02" db="EMBL/GenBank/DDBJ databases">
        <authorList>
            <person name="Nowell W R."/>
        </authorList>
    </citation>
    <scope>NUCLEOTIDE SEQUENCE</scope>
</reference>
<proteinExistence type="predicted"/>
<dbReference type="Proteomes" id="UP000663889">
    <property type="component" value="Unassembled WGS sequence"/>
</dbReference>
<dbReference type="AlphaFoldDB" id="A0A814M8H3"/>
<evidence type="ECO:0000313" key="1">
    <source>
        <dbReference type="EMBL" id="CAF1076219.1"/>
    </source>
</evidence>
<gene>
    <name evidence="1" type="ORF">SEV965_LOCUS14613</name>
</gene>
<accession>A0A814M8H3</accession>
<organism evidence="1 2">
    <name type="scientific">Rotaria sordida</name>
    <dbReference type="NCBI Taxonomy" id="392033"/>
    <lineage>
        <taxon>Eukaryota</taxon>
        <taxon>Metazoa</taxon>
        <taxon>Spiralia</taxon>
        <taxon>Gnathifera</taxon>
        <taxon>Rotifera</taxon>
        <taxon>Eurotatoria</taxon>
        <taxon>Bdelloidea</taxon>
        <taxon>Philodinida</taxon>
        <taxon>Philodinidae</taxon>
        <taxon>Rotaria</taxon>
    </lineage>
</organism>
<dbReference type="EMBL" id="CAJNOU010000735">
    <property type="protein sequence ID" value="CAF1076219.1"/>
    <property type="molecule type" value="Genomic_DNA"/>
</dbReference>
<sequence length="74" mass="8371">MSSQKVTVWVMVEGNEPEKANLNVTADIADLKEDRLGKAGREYRAYFKRKMQSSDTPVPTKTTCIEPLILKKLT</sequence>